<reference evidence="7" key="1">
    <citation type="submission" date="2018-05" db="EMBL/GenBank/DDBJ databases">
        <authorList>
            <person name="Lanie J.A."/>
            <person name="Ng W.-L."/>
            <person name="Kazmierczak K.M."/>
            <person name="Andrzejewski T.M."/>
            <person name="Davidsen T.M."/>
            <person name="Wayne K.J."/>
            <person name="Tettelin H."/>
            <person name="Glass J.I."/>
            <person name="Rusch D."/>
            <person name="Podicherti R."/>
            <person name="Tsui H.-C.T."/>
            <person name="Winkler M.E."/>
        </authorList>
    </citation>
    <scope>NUCLEOTIDE SEQUENCE</scope>
</reference>
<dbReference type="PROSITE" id="PS00211">
    <property type="entry name" value="ABC_TRANSPORTER_1"/>
    <property type="match status" value="1"/>
</dbReference>
<dbReference type="FunFam" id="3.40.50.300:FF:000016">
    <property type="entry name" value="Oligopeptide ABC transporter ATP-binding component"/>
    <property type="match status" value="1"/>
</dbReference>
<dbReference type="AlphaFoldDB" id="A0A382MCB5"/>
<evidence type="ECO:0000256" key="4">
    <source>
        <dbReference type="ARBA" id="ARBA00022840"/>
    </source>
</evidence>
<dbReference type="GO" id="GO:0055085">
    <property type="term" value="P:transmembrane transport"/>
    <property type="evidence" value="ECO:0007669"/>
    <property type="project" value="UniProtKB-ARBA"/>
</dbReference>
<feature type="compositionally biased region" description="Basic and acidic residues" evidence="5">
    <location>
        <begin position="275"/>
        <end position="292"/>
    </location>
</feature>
<dbReference type="GO" id="GO:0015833">
    <property type="term" value="P:peptide transport"/>
    <property type="evidence" value="ECO:0007669"/>
    <property type="project" value="InterPro"/>
</dbReference>
<dbReference type="PANTHER" id="PTHR43776:SF7">
    <property type="entry name" value="D,D-DIPEPTIDE TRANSPORT ATP-BINDING PROTEIN DDPF-RELATED"/>
    <property type="match status" value="1"/>
</dbReference>
<gene>
    <name evidence="7" type="ORF">METZ01_LOCUS298569</name>
</gene>
<name>A0A382MCB5_9ZZZZ</name>
<dbReference type="Gene3D" id="3.40.50.300">
    <property type="entry name" value="P-loop containing nucleotide triphosphate hydrolases"/>
    <property type="match status" value="1"/>
</dbReference>
<dbReference type="PROSITE" id="PS50893">
    <property type="entry name" value="ABC_TRANSPORTER_2"/>
    <property type="match status" value="1"/>
</dbReference>
<dbReference type="InterPro" id="IPR050319">
    <property type="entry name" value="ABC_transp_ATP-bind"/>
</dbReference>
<dbReference type="GO" id="GO:0016887">
    <property type="term" value="F:ATP hydrolysis activity"/>
    <property type="evidence" value="ECO:0007669"/>
    <property type="project" value="InterPro"/>
</dbReference>
<dbReference type="PANTHER" id="PTHR43776">
    <property type="entry name" value="TRANSPORT ATP-BINDING PROTEIN"/>
    <property type="match status" value="1"/>
</dbReference>
<dbReference type="InterPro" id="IPR013563">
    <property type="entry name" value="Oligopep_ABC_C"/>
</dbReference>
<evidence type="ECO:0000256" key="3">
    <source>
        <dbReference type="ARBA" id="ARBA00022741"/>
    </source>
</evidence>
<dbReference type="GO" id="GO:0005524">
    <property type="term" value="F:ATP binding"/>
    <property type="evidence" value="ECO:0007669"/>
    <property type="project" value="UniProtKB-KW"/>
</dbReference>
<feature type="domain" description="ABC transporter" evidence="6">
    <location>
        <begin position="11"/>
        <end position="269"/>
    </location>
</feature>
<dbReference type="Pfam" id="PF08352">
    <property type="entry name" value="oligo_HPY"/>
    <property type="match status" value="1"/>
</dbReference>
<evidence type="ECO:0000313" key="7">
    <source>
        <dbReference type="EMBL" id="SVC45715.1"/>
    </source>
</evidence>
<sequence length="292" mass="33039">MKQEYNQILEIKDLNVEFPIFGGIIQHEISSVHAVKNFNLNLMRGETVAVVGESGSGKSTLGKAIINVLKLTAPDVRVKGEINIIDKNVSINLLELNKKDMIRYRSNIQMIFQDPYSSLNPRMIVKDIIKEPMDIQNTLSDKEKEEKVLSLLNKVGLSKEQSTRYPHEFSGGQRQRIGIARALATDPKIIIADEPVSALDVSIQAQVINLMMDLQEEFNLTILFIAHDLSVVKHISTQIAVMFLGELVEFGDTEEIFSNPQHEYTKTLLAAIPHPDPKDRDKRKNERLQLEQ</sequence>
<evidence type="ECO:0000256" key="5">
    <source>
        <dbReference type="SAM" id="MobiDB-lite"/>
    </source>
</evidence>
<proteinExistence type="inferred from homology"/>
<feature type="region of interest" description="Disordered" evidence="5">
    <location>
        <begin position="272"/>
        <end position="292"/>
    </location>
</feature>
<dbReference type="CDD" id="cd03257">
    <property type="entry name" value="ABC_NikE_OppD_transporters"/>
    <property type="match status" value="1"/>
</dbReference>
<dbReference type="InterPro" id="IPR003439">
    <property type="entry name" value="ABC_transporter-like_ATP-bd"/>
</dbReference>
<dbReference type="InterPro" id="IPR003593">
    <property type="entry name" value="AAA+_ATPase"/>
</dbReference>
<keyword evidence="4" id="KW-0067">ATP-binding</keyword>
<dbReference type="SMART" id="SM00382">
    <property type="entry name" value="AAA"/>
    <property type="match status" value="1"/>
</dbReference>
<dbReference type="Pfam" id="PF00005">
    <property type="entry name" value="ABC_tran"/>
    <property type="match status" value="1"/>
</dbReference>
<comment type="similarity">
    <text evidence="1">Belongs to the ABC transporter superfamily.</text>
</comment>
<keyword evidence="2" id="KW-0813">Transport</keyword>
<dbReference type="SUPFAM" id="SSF52540">
    <property type="entry name" value="P-loop containing nucleoside triphosphate hydrolases"/>
    <property type="match status" value="1"/>
</dbReference>
<keyword evidence="3" id="KW-0547">Nucleotide-binding</keyword>
<evidence type="ECO:0000256" key="1">
    <source>
        <dbReference type="ARBA" id="ARBA00005417"/>
    </source>
</evidence>
<dbReference type="InterPro" id="IPR017871">
    <property type="entry name" value="ABC_transporter-like_CS"/>
</dbReference>
<evidence type="ECO:0000259" key="6">
    <source>
        <dbReference type="PROSITE" id="PS50893"/>
    </source>
</evidence>
<protein>
    <recommendedName>
        <fullName evidence="6">ABC transporter domain-containing protein</fullName>
    </recommendedName>
</protein>
<evidence type="ECO:0000256" key="2">
    <source>
        <dbReference type="ARBA" id="ARBA00022448"/>
    </source>
</evidence>
<dbReference type="InterPro" id="IPR027417">
    <property type="entry name" value="P-loop_NTPase"/>
</dbReference>
<accession>A0A382MCB5</accession>
<organism evidence="7">
    <name type="scientific">marine metagenome</name>
    <dbReference type="NCBI Taxonomy" id="408172"/>
    <lineage>
        <taxon>unclassified sequences</taxon>
        <taxon>metagenomes</taxon>
        <taxon>ecological metagenomes</taxon>
    </lineage>
</organism>
<dbReference type="EMBL" id="UINC01092275">
    <property type="protein sequence ID" value="SVC45715.1"/>
    <property type="molecule type" value="Genomic_DNA"/>
</dbReference>